<organism evidence="1 2">
    <name type="scientific">Vibrio diazotrophicus</name>
    <dbReference type="NCBI Taxonomy" id="685"/>
    <lineage>
        <taxon>Bacteria</taxon>
        <taxon>Pseudomonadati</taxon>
        <taxon>Pseudomonadota</taxon>
        <taxon>Gammaproteobacteria</taxon>
        <taxon>Vibrionales</taxon>
        <taxon>Vibrionaceae</taxon>
        <taxon>Vibrio</taxon>
    </lineage>
</organism>
<sequence>MEQETEEELGIIDIINELCAQVFQYEDEINHMMASEILRLIKRFESHIPNSSFYFSSLKDICSEQLLDGTDFRTHVQSPHHTDRLHTHFIRLHKGRQLGSNPYVSFILATTKNPLLSEKRDDYKAFFLATLIATNNVNRTKDIRNQSIKEGRLLFDPRRKKLLAMLPNIFSMSPENNAQIFEQMLEQAESVSLYNQLEVYAKAASIIANNWDINDPEKKRNDMYPKPNYTTQGIYFRPHELDIDFDGLYARPYIDIVENINANEEEMFKYKDEDSVYGVAQNTLIFNPRAIRSDYEVEQLRSSSVNANIQRNSLLFSSSISVATFHEIKLFTQYFFKHVDEEPNLSILMLIMLTGRPVEVLDNIPWSTISGFISSLKVEYVLPSTKIENTALNTIKTDKSFTILLPRIISSKILPKLKIVSHNELETLIRELNRELRTYLTLSKLTMVFSQFCRMQGIDTVIEGVLRGAEVASMPAAFYTQINVKRLFEVYERYCSYLSQVSGKELQLNEALFNQEHSVGSTIPISESCLLTILSDLQSSIIDRLAELPYSEYAVSDLADTHNMIVYHICNVLAFCSGYRPVLGWFGSIDDIDLTNGFYWISDKESLDVDTSRMIKLPHTCIAIIESYLVHCRSALELPSLLKLNSRLYNRFKQALSGEKEFLFFIDEENPVLLSGKSYLSYADSFNHPFKQANWARHQSRTYAMHKGIHSEIIDQWFGHNKYQYLHFGHFSSLSLGDLSQITSILESFLQDHGIIGFAFHATAKK</sequence>
<proteinExistence type="predicted"/>
<reference evidence="1 2" key="1">
    <citation type="submission" date="2018-06" db="EMBL/GenBank/DDBJ databases">
        <title>Freshwater and sediment microbial communities from various areas in North America, analyzing microbe dynamics in response to fracking.</title>
        <authorList>
            <person name="Lamendella R."/>
        </authorList>
    </citation>
    <scope>NUCLEOTIDE SEQUENCE [LARGE SCALE GENOMIC DNA]</scope>
    <source>
        <strain evidence="1 2">99A</strain>
    </source>
</reference>
<accession>A0A329E4H3</accession>
<dbReference type="EMBL" id="QLTR01000029">
    <property type="protein sequence ID" value="RAS59139.1"/>
    <property type="molecule type" value="Genomic_DNA"/>
</dbReference>
<evidence type="ECO:0000313" key="2">
    <source>
        <dbReference type="Proteomes" id="UP000248729"/>
    </source>
</evidence>
<dbReference type="RefSeq" id="WP_112404530.1">
    <property type="nucleotide sequence ID" value="NZ_QLTR01000029.1"/>
</dbReference>
<protein>
    <submittedName>
        <fullName evidence="1">Uncharacterized protein</fullName>
    </submittedName>
</protein>
<gene>
    <name evidence="1" type="ORF">DET48_12951</name>
</gene>
<dbReference type="AlphaFoldDB" id="A0A329E4H3"/>
<name>A0A329E4H3_VIBDI</name>
<dbReference type="Proteomes" id="UP000248729">
    <property type="component" value="Unassembled WGS sequence"/>
</dbReference>
<comment type="caution">
    <text evidence="1">The sequence shown here is derived from an EMBL/GenBank/DDBJ whole genome shotgun (WGS) entry which is preliminary data.</text>
</comment>
<evidence type="ECO:0000313" key="1">
    <source>
        <dbReference type="EMBL" id="RAS59139.1"/>
    </source>
</evidence>